<dbReference type="OrthoDB" id="9801061at2"/>
<proteinExistence type="predicted"/>
<gene>
    <name evidence="4" type="ORF">SAMN04488109_2877</name>
</gene>
<feature type="domain" description="Peptidoglycan beta-N-acetylmuramidase NamZ C-terminal" evidence="3">
    <location>
        <begin position="262"/>
        <end position="398"/>
    </location>
</feature>
<dbReference type="EMBL" id="FQWQ01000002">
    <property type="protein sequence ID" value="SHH14700.1"/>
    <property type="molecule type" value="Genomic_DNA"/>
</dbReference>
<dbReference type="AlphaFoldDB" id="A0A1M5QLW4"/>
<name>A0A1M5QLW4_9BACT</name>
<accession>A0A1M5QLW4</accession>
<dbReference type="Gene3D" id="3.90.1150.140">
    <property type="match status" value="1"/>
</dbReference>
<dbReference type="GO" id="GO:0033922">
    <property type="term" value="F:peptidoglycan beta-N-acetylmuramidase activity"/>
    <property type="evidence" value="ECO:0007669"/>
    <property type="project" value="InterPro"/>
</dbReference>
<evidence type="ECO:0000256" key="1">
    <source>
        <dbReference type="SAM" id="SignalP"/>
    </source>
</evidence>
<protein>
    <submittedName>
        <fullName evidence="4">Uncharacterized conserved protein YbbC, DUF1343 family</fullName>
    </submittedName>
</protein>
<feature type="domain" description="Peptidoglycan beta-N-acetylmuramidase NamZ N-terminal" evidence="2">
    <location>
        <begin position="59"/>
        <end position="257"/>
    </location>
</feature>
<evidence type="ECO:0000259" key="2">
    <source>
        <dbReference type="Pfam" id="PF07075"/>
    </source>
</evidence>
<dbReference type="RefSeq" id="WP_073135317.1">
    <property type="nucleotide sequence ID" value="NZ_FQWQ01000002.1"/>
</dbReference>
<evidence type="ECO:0000259" key="3">
    <source>
        <dbReference type="Pfam" id="PF20732"/>
    </source>
</evidence>
<dbReference type="Proteomes" id="UP000184212">
    <property type="component" value="Unassembled WGS sequence"/>
</dbReference>
<dbReference type="Pfam" id="PF20732">
    <property type="entry name" value="NamZ_C"/>
    <property type="match status" value="1"/>
</dbReference>
<organism evidence="4 5">
    <name type="scientific">Chryseolinea serpens</name>
    <dbReference type="NCBI Taxonomy" id="947013"/>
    <lineage>
        <taxon>Bacteria</taxon>
        <taxon>Pseudomonadati</taxon>
        <taxon>Bacteroidota</taxon>
        <taxon>Cytophagia</taxon>
        <taxon>Cytophagales</taxon>
        <taxon>Fulvivirgaceae</taxon>
        <taxon>Chryseolinea</taxon>
    </lineage>
</organism>
<sequence>MKKLLLLLLIVWNTTYCTSPKTTSPAPKATATTPSQKKDVLTGAAQLDVLLPKLQGKRVALVVNYTATVGKTHLADTLKSRGANIVKIMSPEHGFRGNAAAGEHVQDGVDTKTGLPVVSLYGNNRKPTAEQLADVDIVIFDIQDVGVRFFTYVGTLHYLMEACAENGKKVIVLDRPNPNASYIDGPVLSMEFKSFIGMHPVPVVHGLTVGEYAQMINGEGWLEGAKKCELEVIPLKNWTHNDAYSLPLKPSPNLPNDQAVRLYPSICFFEGTPISLGRGTQTPFQVIGHPDLKSLPYQFTPVDIPGMANDPPQEGKLCYGLDLRQVPVAKRVDLHYLIDMYKLFPDKEHFFVQHFERWSGTKALRQQIIDGLSEDQIRASWQKDLEQYKAMRKKYLLYP</sequence>
<evidence type="ECO:0000313" key="4">
    <source>
        <dbReference type="EMBL" id="SHH14700.1"/>
    </source>
</evidence>
<dbReference type="InterPro" id="IPR008302">
    <property type="entry name" value="NamZ"/>
</dbReference>
<keyword evidence="5" id="KW-1185">Reference proteome</keyword>
<dbReference type="PANTHER" id="PTHR42915:SF1">
    <property type="entry name" value="PEPTIDOGLYCAN BETA-N-ACETYLMURAMIDASE NAMZ"/>
    <property type="match status" value="1"/>
</dbReference>
<dbReference type="InterPro" id="IPR048503">
    <property type="entry name" value="NamZ_C"/>
</dbReference>
<dbReference type="PIRSF" id="PIRSF016719">
    <property type="entry name" value="UCP016719"/>
    <property type="match status" value="1"/>
</dbReference>
<dbReference type="STRING" id="947013.SAMN04488109_2877"/>
<dbReference type="InterPro" id="IPR048502">
    <property type="entry name" value="NamZ_N"/>
</dbReference>
<feature type="chain" id="PRO_5012454767" evidence="1">
    <location>
        <begin position="19"/>
        <end position="399"/>
    </location>
</feature>
<dbReference type="PANTHER" id="PTHR42915">
    <property type="entry name" value="HYPOTHETICAL 460 KDA PROTEIN IN FEUA-SIGW INTERGENIC REGION [PRECURSOR]"/>
    <property type="match status" value="1"/>
</dbReference>
<reference evidence="4 5" key="1">
    <citation type="submission" date="2016-11" db="EMBL/GenBank/DDBJ databases">
        <authorList>
            <person name="Jaros S."/>
            <person name="Januszkiewicz K."/>
            <person name="Wedrychowicz H."/>
        </authorList>
    </citation>
    <scope>NUCLEOTIDE SEQUENCE [LARGE SCALE GENOMIC DNA]</scope>
    <source>
        <strain evidence="4 5">DSM 24574</strain>
    </source>
</reference>
<feature type="signal peptide" evidence="1">
    <location>
        <begin position="1"/>
        <end position="18"/>
    </location>
</feature>
<evidence type="ECO:0000313" key="5">
    <source>
        <dbReference type="Proteomes" id="UP000184212"/>
    </source>
</evidence>
<dbReference type="Gene3D" id="3.40.50.12170">
    <property type="entry name" value="Uncharacterised protein PF07075, DUF1343"/>
    <property type="match status" value="1"/>
</dbReference>
<dbReference type="Pfam" id="PF07075">
    <property type="entry name" value="NamZ_N"/>
    <property type="match status" value="1"/>
</dbReference>
<keyword evidence="1" id="KW-0732">Signal</keyword>